<keyword evidence="4" id="KW-1185">Reference proteome</keyword>
<reference evidence="4" key="1">
    <citation type="journal article" date="2019" name="Int. J. Syst. Evol. Microbiol.">
        <title>The Global Catalogue of Microorganisms (GCM) 10K type strain sequencing project: providing services to taxonomists for standard genome sequencing and annotation.</title>
        <authorList>
            <consortium name="The Broad Institute Genomics Platform"/>
            <consortium name="The Broad Institute Genome Sequencing Center for Infectious Disease"/>
            <person name="Wu L."/>
            <person name="Ma J."/>
        </authorList>
    </citation>
    <scope>NUCLEOTIDE SEQUENCE [LARGE SCALE GENOMIC DNA]</scope>
    <source>
        <strain evidence="4">CGMCC 1.12931</strain>
    </source>
</reference>
<dbReference type="PANTHER" id="PTHR32060:SF30">
    <property type="entry name" value="CARBOXY-TERMINAL PROCESSING PROTEASE CTPA"/>
    <property type="match status" value="1"/>
</dbReference>
<keyword evidence="1" id="KW-0732">Signal</keyword>
<dbReference type="Proteomes" id="UP000599179">
    <property type="component" value="Unassembled WGS sequence"/>
</dbReference>
<dbReference type="InterPro" id="IPR029045">
    <property type="entry name" value="ClpP/crotonase-like_dom_sf"/>
</dbReference>
<dbReference type="RefSeq" id="WP_188457800.1">
    <property type="nucleotide sequence ID" value="NZ_BMGM01000003.1"/>
</dbReference>
<feature type="domain" description="Tail specific protease" evidence="2">
    <location>
        <begin position="191"/>
        <end position="403"/>
    </location>
</feature>
<dbReference type="SMART" id="SM00245">
    <property type="entry name" value="TSPc"/>
    <property type="match status" value="1"/>
</dbReference>
<dbReference type="InterPro" id="IPR041613">
    <property type="entry name" value="Pept_S41_N"/>
</dbReference>
<dbReference type="Gene3D" id="3.30.750.170">
    <property type="match status" value="1"/>
</dbReference>
<evidence type="ECO:0000256" key="1">
    <source>
        <dbReference type="SAM" id="SignalP"/>
    </source>
</evidence>
<evidence type="ECO:0000313" key="3">
    <source>
        <dbReference type="EMBL" id="GGE29803.1"/>
    </source>
</evidence>
<accession>A0ABQ1SGZ0</accession>
<dbReference type="SUPFAM" id="SSF52096">
    <property type="entry name" value="ClpP/crotonase"/>
    <property type="match status" value="1"/>
</dbReference>
<dbReference type="InterPro" id="IPR036034">
    <property type="entry name" value="PDZ_sf"/>
</dbReference>
<dbReference type="Pfam" id="PF18294">
    <property type="entry name" value="Pept_S41_N"/>
    <property type="match status" value="1"/>
</dbReference>
<organism evidence="3 4">
    <name type="scientific">Psychroflexus planctonicus</name>
    <dbReference type="NCBI Taxonomy" id="1526575"/>
    <lineage>
        <taxon>Bacteria</taxon>
        <taxon>Pseudomonadati</taxon>
        <taxon>Bacteroidota</taxon>
        <taxon>Flavobacteriia</taxon>
        <taxon>Flavobacteriales</taxon>
        <taxon>Flavobacteriaceae</taxon>
        <taxon>Psychroflexus</taxon>
    </lineage>
</organism>
<dbReference type="CDD" id="cd07561">
    <property type="entry name" value="Peptidase_S41_CPP_like"/>
    <property type="match status" value="1"/>
</dbReference>
<name>A0ABQ1SGZ0_9FLAO</name>
<sequence>MRKISFYLLLVLTCLSYTACQDDLDDNVTPASQLQLNDFIWKAMNAFYLEKSEIPDLADNRFDNTDEFVEYLSTFNSPETLFETLITPTDRFSIIVSDFRTLEDALNGIRVDNGMRFGLVQIEGTNNVFGYVRYVLPNSPADNAGIERGMIFNKINGIGFTPETDFNALFAGNNYTIGFAELEGDNIIDTNLEIELEKIQLIEQAIFKTELFEGNGSKAGYLMYNGFRRNQENELNAVFGEFAAQGVTELVLDLRYNSGGDLRTSVDLSSMITGQFAGNLFATQKFNANFEDEAINFTTQNRAGQNLNSLNLSRVYVLTSPTTASASEMVISGLLPYINVVQIGTNTVGKYQGSTTLYDSDDFRRQNASLGHTYALQPLVLQLSNADGYTDFDDGIPPTFQLREDYNNLGVLGNENEPLLKAALQDIGIILERPAQDTKQAIYGDLLMDDHNHDVDYQRLYIDF</sequence>
<comment type="caution">
    <text evidence="3">The sequence shown here is derived from an EMBL/GenBank/DDBJ whole genome shotgun (WGS) entry which is preliminary data.</text>
</comment>
<feature type="chain" id="PRO_5045202696" evidence="1">
    <location>
        <begin position="20"/>
        <end position="464"/>
    </location>
</feature>
<evidence type="ECO:0000259" key="2">
    <source>
        <dbReference type="SMART" id="SM00245"/>
    </source>
</evidence>
<feature type="signal peptide" evidence="1">
    <location>
        <begin position="1"/>
        <end position="19"/>
    </location>
</feature>
<dbReference type="Pfam" id="PF03572">
    <property type="entry name" value="Peptidase_S41"/>
    <property type="match status" value="1"/>
</dbReference>
<dbReference type="InterPro" id="IPR005151">
    <property type="entry name" value="Tail-specific_protease"/>
</dbReference>
<proteinExistence type="predicted"/>
<dbReference type="SUPFAM" id="SSF50156">
    <property type="entry name" value="PDZ domain-like"/>
    <property type="match status" value="1"/>
</dbReference>
<protein>
    <submittedName>
        <fullName evidence="3">Peptidase S41</fullName>
    </submittedName>
</protein>
<evidence type="ECO:0000313" key="4">
    <source>
        <dbReference type="Proteomes" id="UP000599179"/>
    </source>
</evidence>
<dbReference type="Gene3D" id="3.90.226.10">
    <property type="entry name" value="2-enoyl-CoA Hydratase, Chain A, domain 1"/>
    <property type="match status" value="1"/>
</dbReference>
<dbReference type="EMBL" id="BMGM01000003">
    <property type="protein sequence ID" value="GGE29803.1"/>
    <property type="molecule type" value="Genomic_DNA"/>
</dbReference>
<dbReference type="PANTHER" id="PTHR32060">
    <property type="entry name" value="TAIL-SPECIFIC PROTEASE"/>
    <property type="match status" value="1"/>
</dbReference>
<gene>
    <name evidence="3" type="ORF">GCM10010832_07900</name>
</gene>
<dbReference type="Gene3D" id="2.30.42.10">
    <property type="match status" value="1"/>
</dbReference>